<dbReference type="GO" id="GO:0006820">
    <property type="term" value="P:monoatomic anion transport"/>
    <property type="evidence" value="ECO:0007669"/>
    <property type="project" value="TreeGrafter"/>
</dbReference>
<dbReference type="Proteomes" id="UP001497525">
    <property type="component" value="Unassembled WGS sequence"/>
</dbReference>
<keyword evidence="4" id="KW-0769">Symport</keyword>
<dbReference type="Pfam" id="PF07690">
    <property type="entry name" value="MFS_1"/>
    <property type="match status" value="1"/>
</dbReference>
<dbReference type="InterPro" id="IPR020846">
    <property type="entry name" value="MFS_dom"/>
</dbReference>
<keyword evidence="2" id="KW-0813">Transport</keyword>
<dbReference type="FunFam" id="1.20.1250.20:FF:000423">
    <property type="entry name" value="Putative inorganic phosphate cotransporter-like Protein"/>
    <property type="match status" value="1"/>
</dbReference>
<organism evidence="9 10">
    <name type="scientific">Calicophoron daubneyi</name>
    <name type="common">Rumen fluke</name>
    <name type="synonym">Paramphistomum daubneyi</name>
    <dbReference type="NCBI Taxonomy" id="300641"/>
    <lineage>
        <taxon>Eukaryota</taxon>
        <taxon>Metazoa</taxon>
        <taxon>Spiralia</taxon>
        <taxon>Lophotrochozoa</taxon>
        <taxon>Platyhelminthes</taxon>
        <taxon>Trematoda</taxon>
        <taxon>Digenea</taxon>
        <taxon>Plagiorchiida</taxon>
        <taxon>Pronocephalata</taxon>
        <taxon>Paramphistomoidea</taxon>
        <taxon>Paramphistomidae</taxon>
        <taxon>Calicophoron</taxon>
    </lineage>
</organism>
<dbReference type="InterPro" id="IPR036259">
    <property type="entry name" value="MFS_trans_sf"/>
</dbReference>
<name>A0AAV2TI60_CALDB</name>
<evidence type="ECO:0000256" key="6">
    <source>
        <dbReference type="ARBA" id="ARBA00023136"/>
    </source>
</evidence>
<feature type="transmembrane region" description="Helical" evidence="7">
    <location>
        <begin position="90"/>
        <end position="110"/>
    </location>
</feature>
<feature type="transmembrane region" description="Helical" evidence="7">
    <location>
        <begin position="467"/>
        <end position="490"/>
    </location>
</feature>
<feature type="transmembrane region" description="Helical" evidence="7">
    <location>
        <begin position="143"/>
        <end position="166"/>
    </location>
</feature>
<evidence type="ECO:0000313" key="9">
    <source>
        <dbReference type="EMBL" id="CAL5134833.1"/>
    </source>
</evidence>
<dbReference type="PANTHER" id="PTHR11662:SF399">
    <property type="entry name" value="FI19708P1-RELATED"/>
    <property type="match status" value="1"/>
</dbReference>
<feature type="transmembrane region" description="Helical" evidence="7">
    <location>
        <begin position="178"/>
        <end position="201"/>
    </location>
</feature>
<comment type="caution">
    <text evidence="9">The sequence shown here is derived from an EMBL/GenBank/DDBJ whole genome shotgun (WGS) entry which is preliminary data.</text>
</comment>
<evidence type="ECO:0000256" key="7">
    <source>
        <dbReference type="SAM" id="Phobius"/>
    </source>
</evidence>
<comment type="subcellular location">
    <subcellularLocation>
        <location evidence="1">Membrane</location>
        <topology evidence="1">Multi-pass membrane protein</topology>
    </subcellularLocation>
</comment>
<feature type="transmembrane region" description="Helical" evidence="7">
    <location>
        <begin position="117"/>
        <end position="137"/>
    </location>
</feature>
<dbReference type="SUPFAM" id="SSF103473">
    <property type="entry name" value="MFS general substrate transporter"/>
    <property type="match status" value="1"/>
</dbReference>
<gene>
    <name evidence="9" type="ORF">CDAUBV1_LOCUS8790</name>
</gene>
<feature type="transmembrane region" description="Helical" evidence="7">
    <location>
        <begin position="221"/>
        <end position="242"/>
    </location>
</feature>
<dbReference type="PROSITE" id="PS50850">
    <property type="entry name" value="MFS"/>
    <property type="match status" value="1"/>
</dbReference>
<reference evidence="9" key="1">
    <citation type="submission" date="2024-06" db="EMBL/GenBank/DDBJ databases">
        <authorList>
            <person name="Liu X."/>
            <person name="Lenzi L."/>
            <person name="Haldenby T S."/>
            <person name="Uol C."/>
        </authorList>
    </citation>
    <scope>NUCLEOTIDE SEQUENCE</scope>
</reference>
<dbReference type="Gene3D" id="1.20.1250.20">
    <property type="entry name" value="MFS general substrate transporter like domains"/>
    <property type="match status" value="2"/>
</dbReference>
<evidence type="ECO:0000256" key="2">
    <source>
        <dbReference type="ARBA" id="ARBA00022448"/>
    </source>
</evidence>
<evidence type="ECO:0000259" key="8">
    <source>
        <dbReference type="PROSITE" id="PS50850"/>
    </source>
</evidence>
<dbReference type="FunFam" id="1.20.1250.20:FF:000003">
    <property type="entry name" value="Solute carrier family 17 member 3"/>
    <property type="match status" value="1"/>
</dbReference>
<evidence type="ECO:0000256" key="4">
    <source>
        <dbReference type="ARBA" id="ARBA00022847"/>
    </source>
</evidence>
<dbReference type="EMBL" id="CAXLJL010000223">
    <property type="protein sequence ID" value="CAL5134833.1"/>
    <property type="molecule type" value="Genomic_DNA"/>
</dbReference>
<keyword evidence="5 7" id="KW-1133">Transmembrane helix</keyword>
<accession>A0AAV2TI60</accession>
<feature type="transmembrane region" description="Helical" evidence="7">
    <location>
        <begin position="434"/>
        <end position="455"/>
    </location>
</feature>
<dbReference type="GO" id="GO:0015293">
    <property type="term" value="F:symporter activity"/>
    <property type="evidence" value="ECO:0007669"/>
    <property type="project" value="UniProtKB-KW"/>
</dbReference>
<evidence type="ECO:0000256" key="1">
    <source>
        <dbReference type="ARBA" id="ARBA00004141"/>
    </source>
</evidence>
<dbReference type="GO" id="GO:0016020">
    <property type="term" value="C:membrane"/>
    <property type="evidence" value="ECO:0007669"/>
    <property type="project" value="UniProtKB-SubCell"/>
</dbReference>
<feature type="transmembrane region" description="Helical" evidence="7">
    <location>
        <begin position="12"/>
        <end position="31"/>
    </location>
</feature>
<keyword evidence="6 7" id="KW-0472">Membrane</keyword>
<dbReference type="InterPro" id="IPR050382">
    <property type="entry name" value="MFS_Na/Anion_cotransporter"/>
</dbReference>
<keyword evidence="3 7" id="KW-0812">Transmembrane</keyword>
<evidence type="ECO:0000313" key="10">
    <source>
        <dbReference type="Proteomes" id="UP001497525"/>
    </source>
</evidence>
<sequence length="553" mass="60908">MNFQRSCRDFQSRYVVAITLLCYICLCYMMRVNINVTLLSMVNDTTNGNESTFNNTPVCLQANRRPDQSDEKVTKSSTGTYQWDRPTQGYILGAFFWGYLITQIPGALLALRFGPKLIGLISISGCSLAELCIPMAASMGYQALITVRIIQGLLQGVMMPLGCCFLGRWAPPDERSRFAAFIYSGSQIGTILGQSAAGLLSQTREYQNDDLSVYYKSYWEWAHYLAGTLGLVFVFFWLRLIYDSPLQHPRISQREQHYLRTAIDCIPPQVHRATNDEICGDQDASISVYTIPGPDSPMVETNGVVGAAEPRRSNLTPSICSVPWRKMLASRAVWAIIVSHVTFNWSWYSLITCMPTYLSRVQGFKLSENGFLSSLPYLTQWFTSQLAALASDGLIGRRLLSVTSVRKLNNFVALGGAGAGLLSVGMIGCNRVGAVALLTVTVSLMGFCSSGYCSNPVDLAPRFAGNIMSLTNTLGTFPGIFGPMLIGYITKDSSSLHNWMIIFGVSATLAWFGAITNLFFTNGVMQPWAMSGATDDTNVPDVIQVDAEETKFK</sequence>
<dbReference type="AlphaFoldDB" id="A0AAV2TI60"/>
<dbReference type="InterPro" id="IPR011701">
    <property type="entry name" value="MFS"/>
</dbReference>
<protein>
    <recommendedName>
        <fullName evidence="8">Major facilitator superfamily (MFS) profile domain-containing protein</fullName>
    </recommendedName>
</protein>
<feature type="transmembrane region" description="Helical" evidence="7">
    <location>
        <begin position="496"/>
        <end position="520"/>
    </location>
</feature>
<feature type="transmembrane region" description="Helical" evidence="7">
    <location>
        <begin position="408"/>
        <end position="428"/>
    </location>
</feature>
<proteinExistence type="predicted"/>
<evidence type="ECO:0000256" key="5">
    <source>
        <dbReference type="ARBA" id="ARBA00022989"/>
    </source>
</evidence>
<dbReference type="PANTHER" id="PTHR11662">
    <property type="entry name" value="SOLUTE CARRIER FAMILY 17"/>
    <property type="match status" value="1"/>
</dbReference>
<feature type="domain" description="Major facilitator superfamily (MFS) profile" evidence="8">
    <location>
        <begin position="15"/>
        <end position="525"/>
    </location>
</feature>
<evidence type="ECO:0000256" key="3">
    <source>
        <dbReference type="ARBA" id="ARBA00022692"/>
    </source>
</evidence>